<comment type="similarity">
    <text evidence="2">Belongs to the EssA family.</text>
</comment>
<evidence type="ECO:0000256" key="4">
    <source>
        <dbReference type="ARBA" id="ARBA00022692"/>
    </source>
</evidence>
<name>A0ABU6KLA8_9BACI</name>
<dbReference type="InterPro" id="IPR034026">
    <property type="entry name" value="EssA"/>
</dbReference>
<reference evidence="9 10" key="1">
    <citation type="journal article" date="2024" name="Int. J. Syst. Evol. Microbiol.">
        <title>Virgibacillus tibetensis sp. nov., isolated from salt lake on the Tibetan Plateau of China.</title>
        <authorList>
            <person name="Phurbu D."/>
            <person name="Liu Z.-X."/>
            <person name="Wang R."/>
            <person name="Zheng Y.-Y."/>
            <person name="Liu H.-C."/>
            <person name="Zhou Y.-G."/>
            <person name="Yu Y.-J."/>
            <person name="Li A.-H."/>
        </authorList>
    </citation>
    <scope>NUCLEOTIDE SEQUENCE [LARGE SCALE GENOMIC DNA]</scope>
    <source>
        <strain evidence="9 10">C22-A2</strain>
    </source>
</reference>
<evidence type="ECO:0000256" key="3">
    <source>
        <dbReference type="ARBA" id="ARBA00022475"/>
    </source>
</evidence>
<feature type="signal peptide" evidence="8">
    <location>
        <begin position="1"/>
        <end position="27"/>
    </location>
</feature>
<keyword evidence="8" id="KW-0732">Signal</keyword>
<keyword evidence="6 7" id="KW-0472">Membrane</keyword>
<evidence type="ECO:0000313" key="10">
    <source>
        <dbReference type="Proteomes" id="UP001335737"/>
    </source>
</evidence>
<keyword evidence="10" id="KW-1185">Reference proteome</keyword>
<dbReference type="InterPro" id="IPR018920">
    <property type="entry name" value="EssA/YueC"/>
</dbReference>
<sequence length="168" mass="19069">MKSRLKVNVFLLVTFILLMFDVNQTSAETNMNDMEPKSGSLQLKIDRIIKGESERTQMNQTELEKVFPTLFTEETQVWFTEVKKEQEESLEELERSLFTKEIDSNTTALDIKEALFASDYTSSASSFTNQVSQEDSGSGFGEKVLVTLTALALLLCGGLYFMMQKLFD</sequence>
<keyword evidence="5 7" id="KW-1133">Transmembrane helix</keyword>
<evidence type="ECO:0000256" key="8">
    <source>
        <dbReference type="SAM" id="SignalP"/>
    </source>
</evidence>
<evidence type="ECO:0000256" key="5">
    <source>
        <dbReference type="ARBA" id="ARBA00022989"/>
    </source>
</evidence>
<keyword evidence="4 7" id="KW-0812">Transmembrane</keyword>
<feature type="transmembrane region" description="Helical" evidence="7">
    <location>
        <begin position="144"/>
        <end position="163"/>
    </location>
</feature>
<dbReference type="Proteomes" id="UP001335737">
    <property type="component" value="Unassembled WGS sequence"/>
</dbReference>
<protein>
    <submittedName>
        <fullName evidence="9">Type VII secretion protein EssA</fullName>
    </submittedName>
</protein>
<gene>
    <name evidence="9" type="primary">essA</name>
    <name evidence="9" type="ORF">QGM71_17040</name>
</gene>
<evidence type="ECO:0000256" key="7">
    <source>
        <dbReference type="SAM" id="Phobius"/>
    </source>
</evidence>
<dbReference type="RefSeq" id="WP_327608747.1">
    <property type="nucleotide sequence ID" value="NZ_JARZFX010000011.1"/>
</dbReference>
<evidence type="ECO:0000256" key="1">
    <source>
        <dbReference type="ARBA" id="ARBA00004162"/>
    </source>
</evidence>
<organism evidence="9 10">
    <name type="scientific">Virgibacillus tibetensis</name>
    <dbReference type="NCBI Taxonomy" id="3042313"/>
    <lineage>
        <taxon>Bacteria</taxon>
        <taxon>Bacillati</taxon>
        <taxon>Bacillota</taxon>
        <taxon>Bacilli</taxon>
        <taxon>Bacillales</taxon>
        <taxon>Bacillaceae</taxon>
        <taxon>Virgibacillus</taxon>
    </lineage>
</organism>
<keyword evidence="3" id="KW-1003">Cell membrane</keyword>
<dbReference type="EMBL" id="JARZFX010000011">
    <property type="protein sequence ID" value="MEC5425194.1"/>
    <property type="molecule type" value="Genomic_DNA"/>
</dbReference>
<dbReference type="Pfam" id="PF10661">
    <property type="entry name" value="EssA"/>
    <property type="match status" value="1"/>
</dbReference>
<comment type="subcellular location">
    <subcellularLocation>
        <location evidence="1">Cell membrane</location>
        <topology evidence="1">Single-pass membrane protein</topology>
    </subcellularLocation>
</comment>
<dbReference type="NCBIfam" id="TIGR03927">
    <property type="entry name" value="T7SS_EssA_Firm"/>
    <property type="match status" value="1"/>
</dbReference>
<accession>A0ABU6KLA8</accession>
<evidence type="ECO:0000256" key="2">
    <source>
        <dbReference type="ARBA" id="ARBA00008570"/>
    </source>
</evidence>
<proteinExistence type="inferred from homology"/>
<evidence type="ECO:0000256" key="6">
    <source>
        <dbReference type="ARBA" id="ARBA00023136"/>
    </source>
</evidence>
<feature type="chain" id="PRO_5045372835" evidence="8">
    <location>
        <begin position="28"/>
        <end position="168"/>
    </location>
</feature>
<comment type="caution">
    <text evidence="9">The sequence shown here is derived from an EMBL/GenBank/DDBJ whole genome shotgun (WGS) entry which is preliminary data.</text>
</comment>
<evidence type="ECO:0000313" key="9">
    <source>
        <dbReference type="EMBL" id="MEC5425194.1"/>
    </source>
</evidence>